<dbReference type="EMBL" id="JASCZI010061439">
    <property type="protein sequence ID" value="MED6138714.1"/>
    <property type="molecule type" value="Genomic_DNA"/>
</dbReference>
<comment type="caution">
    <text evidence="2">The sequence shown here is derived from an EMBL/GenBank/DDBJ whole genome shotgun (WGS) entry which is preliminary data.</text>
</comment>
<proteinExistence type="predicted"/>
<protein>
    <submittedName>
        <fullName evidence="2">Uncharacterized protein</fullName>
    </submittedName>
</protein>
<feature type="non-terminal residue" evidence="2">
    <location>
        <position position="104"/>
    </location>
</feature>
<keyword evidence="1" id="KW-1133">Transmembrane helix</keyword>
<keyword evidence="3" id="KW-1185">Reference proteome</keyword>
<evidence type="ECO:0000313" key="2">
    <source>
        <dbReference type="EMBL" id="MED6138714.1"/>
    </source>
</evidence>
<sequence length="104" mass="10921">MSLSAGLIGLVAVATSFFLFVGHMVLPTNSPWLRRTLLVQGKSPAGATNGRHIIFSLIGIATSSSPLSIAVTMHATFVLSHRKTSTKRGGGVATFGMTKRHSLS</sequence>
<feature type="transmembrane region" description="Helical" evidence="1">
    <location>
        <begin position="7"/>
        <end position="26"/>
    </location>
</feature>
<accession>A0ABU6SQL4</accession>
<keyword evidence="1" id="KW-0472">Membrane</keyword>
<organism evidence="2 3">
    <name type="scientific">Stylosanthes scabra</name>
    <dbReference type="NCBI Taxonomy" id="79078"/>
    <lineage>
        <taxon>Eukaryota</taxon>
        <taxon>Viridiplantae</taxon>
        <taxon>Streptophyta</taxon>
        <taxon>Embryophyta</taxon>
        <taxon>Tracheophyta</taxon>
        <taxon>Spermatophyta</taxon>
        <taxon>Magnoliopsida</taxon>
        <taxon>eudicotyledons</taxon>
        <taxon>Gunneridae</taxon>
        <taxon>Pentapetalae</taxon>
        <taxon>rosids</taxon>
        <taxon>fabids</taxon>
        <taxon>Fabales</taxon>
        <taxon>Fabaceae</taxon>
        <taxon>Papilionoideae</taxon>
        <taxon>50 kb inversion clade</taxon>
        <taxon>dalbergioids sensu lato</taxon>
        <taxon>Dalbergieae</taxon>
        <taxon>Pterocarpus clade</taxon>
        <taxon>Stylosanthes</taxon>
    </lineage>
</organism>
<dbReference type="Proteomes" id="UP001341840">
    <property type="component" value="Unassembled WGS sequence"/>
</dbReference>
<evidence type="ECO:0000256" key="1">
    <source>
        <dbReference type="SAM" id="Phobius"/>
    </source>
</evidence>
<evidence type="ECO:0000313" key="3">
    <source>
        <dbReference type="Proteomes" id="UP001341840"/>
    </source>
</evidence>
<feature type="transmembrane region" description="Helical" evidence="1">
    <location>
        <begin position="53"/>
        <end position="79"/>
    </location>
</feature>
<keyword evidence="1" id="KW-0812">Transmembrane</keyword>
<name>A0ABU6SQL4_9FABA</name>
<gene>
    <name evidence="2" type="ORF">PIB30_077015</name>
</gene>
<reference evidence="2 3" key="1">
    <citation type="journal article" date="2023" name="Plants (Basel)">
        <title>Bridging the Gap: Combining Genomics and Transcriptomics Approaches to Understand Stylosanthes scabra, an Orphan Legume from the Brazilian Caatinga.</title>
        <authorList>
            <person name="Ferreira-Neto J.R.C."/>
            <person name="da Silva M.D."/>
            <person name="Binneck E."/>
            <person name="de Melo N.F."/>
            <person name="da Silva R.H."/>
            <person name="de Melo A.L.T.M."/>
            <person name="Pandolfi V."/>
            <person name="Bustamante F.O."/>
            <person name="Brasileiro-Vidal A.C."/>
            <person name="Benko-Iseppon A.M."/>
        </authorList>
    </citation>
    <scope>NUCLEOTIDE SEQUENCE [LARGE SCALE GENOMIC DNA]</scope>
    <source>
        <tissue evidence="2">Leaves</tissue>
    </source>
</reference>